<dbReference type="AlphaFoldDB" id="A0AB39J7M3"/>
<proteinExistence type="predicted"/>
<evidence type="ECO:0000256" key="1">
    <source>
        <dbReference type="SAM" id="Phobius"/>
    </source>
</evidence>
<protein>
    <submittedName>
        <fullName evidence="2">Uncharacterized protein</fullName>
    </submittedName>
</protein>
<evidence type="ECO:0000313" key="2">
    <source>
        <dbReference type="EMBL" id="XDN89574.1"/>
    </source>
</evidence>
<name>A0AB39J7M3_9BACT</name>
<dbReference type="EMBL" id="CP158487">
    <property type="protein sequence ID" value="XDN89574.1"/>
    <property type="molecule type" value="Genomic_DNA"/>
</dbReference>
<dbReference type="RefSeq" id="WP_369000152.1">
    <property type="nucleotide sequence ID" value="NZ_CP158487.1"/>
</dbReference>
<gene>
    <name evidence="2" type="ORF">TM074_02590</name>
</gene>
<feature type="transmembrane region" description="Helical" evidence="1">
    <location>
        <begin position="25"/>
        <end position="44"/>
    </location>
</feature>
<keyword evidence="1" id="KW-1133">Transmembrane helix</keyword>
<reference evidence="2" key="1">
    <citation type="submission" date="2024-06" db="EMBL/GenBank/DDBJ databases">
        <authorList>
            <person name="Atkinson C."/>
            <person name="McLean J."/>
            <person name="Gallagher L."/>
            <person name="Bor B."/>
            <person name="Mougous J."/>
        </authorList>
    </citation>
    <scope>NUCLEOTIDE SEQUENCE</scope>
    <source>
        <strain evidence="2">TM7-074</strain>
    </source>
</reference>
<keyword evidence="1" id="KW-0472">Membrane</keyword>
<keyword evidence="1" id="KW-0812">Transmembrane</keyword>
<accession>A0AB39J7M3</accession>
<sequence length="171" mass="18502">MSKELSPNRVESKNRTTAAELPKRLGGIALALSLIAGGTLVYVARQANMPEQKPSTQEEIARFVDDYREGEADLPNDAVVETFTVEEGGNIVEETTKLAKENNFSQNEMNHLGESVLTSTQAVYDFNKKQGAEPSSSVEMQAGDQVTAAVVDANGDGMRDVTVLDIKRSPN</sequence>
<organism evidence="2">
    <name type="scientific">Candidatus Nanosynbacter sp. TM7-074</name>
    <dbReference type="NCBI Taxonomy" id="3158573"/>
    <lineage>
        <taxon>Bacteria</taxon>
        <taxon>Candidatus Saccharimonadota</taxon>
        <taxon>Candidatus Saccharimonadia</taxon>
        <taxon>Candidatus Nanosynbacterales</taxon>
        <taxon>Candidatus Nanosynbacteraceae</taxon>
        <taxon>Candidatus Nanosynbacter</taxon>
    </lineage>
</organism>